<feature type="transmembrane region" description="Helical" evidence="9">
    <location>
        <begin position="17"/>
        <end position="34"/>
    </location>
</feature>
<feature type="transmembrane region" description="Helical" evidence="9">
    <location>
        <begin position="110"/>
        <end position="130"/>
    </location>
</feature>
<dbReference type="PANTHER" id="PTHR30574">
    <property type="entry name" value="INNER MEMBRANE PROTEIN YEDE"/>
    <property type="match status" value="1"/>
</dbReference>
<feature type="transmembrane region" description="Helical" evidence="9">
    <location>
        <begin position="151"/>
        <end position="172"/>
    </location>
</feature>
<evidence type="ECO:0000256" key="6">
    <source>
        <dbReference type="ARBA" id="ARBA00022989"/>
    </source>
</evidence>
<accession>A0A1H0E1V0</accession>
<dbReference type="EMBL" id="FNIL01000003">
    <property type="protein sequence ID" value="SDN76253.1"/>
    <property type="molecule type" value="Genomic_DNA"/>
</dbReference>
<evidence type="ECO:0000256" key="8">
    <source>
        <dbReference type="ARBA" id="ARBA00035655"/>
    </source>
</evidence>
<dbReference type="AlphaFoldDB" id="A0A1H0E1V0"/>
<gene>
    <name evidence="10" type="ORF">SAMN04488053_103171</name>
</gene>
<keyword evidence="2" id="KW-0813">Transport</keyword>
<reference evidence="11" key="1">
    <citation type="submission" date="2016-10" db="EMBL/GenBank/DDBJ databases">
        <authorList>
            <person name="Varghese N."/>
            <person name="Submissions S."/>
        </authorList>
    </citation>
    <scope>NUCLEOTIDE SEQUENCE [LARGE SCALE GENOMIC DNA]</scope>
    <source>
        <strain evidence="11">CGMCC 1.10369</strain>
    </source>
</reference>
<keyword evidence="3" id="KW-1003">Cell membrane</keyword>
<feature type="transmembrane region" description="Helical" evidence="9">
    <location>
        <begin position="310"/>
        <end position="329"/>
    </location>
</feature>
<name>A0A1H0E1V0_9BACI</name>
<keyword evidence="7 9" id="KW-0472">Membrane</keyword>
<evidence type="ECO:0000256" key="2">
    <source>
        <dbReference type="ARBA" id="ARBA00022448"/>
    </source>
</evidence>
<proteinExistence type="inferred from homology"/>
<feature type="transmembrane region" description="Helical" evidence="9">
    <location>
        <begin position="234"/>
        <end position="258"/>
    </location>
</feature>
<dbReference type="Proteomes" id="UP000198778">
    <property type="component" value="Unassembled WGS sequence"/>
</dbReference>
<keyword evidence="4" id="KW-0997">Cell inner membrane</keyword>
<dbReference type="PANTHER" id="PTHR30574:SF1">
    <property type="entry name" value="SULPHUR TRANSPORT DOMAIN-CONTAINING PROTEIN"/>
    <property type="match status" value="1"/>
</dbReference>
<feature type="transmembrane region" description="Helical" evidence="9">
    <location>
        <begin position="86"/>
        <end position="104"/>
    </location>
</feature>
<evidence type="ECO:0000313" key="10">
    <source>
        <dbReference type="EMBL" id="SDN76253.1"/>
    </source>
</evidence>
<feature type="transmembrane region" description="Helical" evidence="9">
    <location>
        <begin position="40"/>
        <end position="57"/>
    </location>
</feature>
<dbReference type="Pfam" id="PF04143">
    <property type="entry name" value="Sulf_transp"/>
    <property type="match status" value="1"/>
</dbReference>
<evidence type="ECO:0000256" key="4">
    <source>
        <dbReference type="ARBA" id="ARBA00022519"/>
    </source>
</evidence>
<evidence type="ECO:0000256" key="7">
    <source>
        <dbReference type="ARBA" id="ARBA00023136"/>
    </source>
</evidence>
<evidence type="ECO:0000313" key="11">
    <source>
        <dbReference type="Proteomes" id="UP000198778"/>
    </source>
</evidence>
<comment type="similarity">
    <text evidence="8">Belongs to the TsuA/YedE (TC 9.B.102) family.</text>
</comment>
<dbReference type="STRING" id="745820.SAMN04488053_103171"/>
<dbReference type="RefSeq" id="WP_090842135.1">
    <property type="nucleotide sequence ID" value="NZ_FNIL01000003.1"/>
</dbReference>
<evidence type="ECO:0000256" key="3">
    <source>
        <dbReference type="ARBA" id="ARBA00022475"/>
    </source>
</evidence>
<comment type="subcellular location">
    <subcellularLocation>
        <location evidence="1">Cell inner membrane</location>
        <topology evidence="1">Multi-pass membrane protein</topology>
    </subcellularLocation>
</comment>
<feature type="transmembrane region" description="Helical" evidence="9">
    <location>
        <begin position="192"/>
        <end position="213"/>
    </location>
</feature>
<evidence type="ECO:0000256" key="5">
    <source>
        <dbReference type="ARBA" id="ARBA00022692"/>
    </source>
</evidence>
<evidence type="ECO:0000256" key="1">
    <source>
        <dbReference type="ARBA" id="ARBA00004429"/>
    </source>
</evidence>
<dbReference type="OrthoDB" id="9794165at2"/>
<sequence>MSENSENSRPSYPGPQYLISFIILLAGGIIAYIAYIHSGWAFVVLFVLGFLIGYTLFHSNYGFATVYKHLIEDGNTQMLRGHMQKLIIATTLFSLILANQWNLFGNLPEGAVSPISIGLVLGSFIFGFGMNIGSNLGPSSMRTKKGGRTSLLFTLAGFLLGATIGAVHFSFWNESLPNRPGVSLADNTPLGYVGAWLVQIAIFAAIAFGTYIYKKRKRPPALPPMPRGTGWTEILFSTWPIWVGATVLATLNAAVLLVQGSPWKFTAPFTLWGSQIADQFGLTPSSWGYWGQQELMIELNSSVFMNDLSVLNFGVFTGTLLTMSLAGLLKFSKISLQMACITLLGGFLMGYGACISYGANVGAYFSGLASMSLHAWIWTVMAVSGVYTAAFLNNKFQFLGSAKEGEQT</sequence>
<organism evidence="10 11">
    <name type="scientific">Alkalicoccus daliensis</name>
    <dbReference type="NCBI Taxonomy" id="745820"/>
    <lineage>
        <taxon>Bacteria</taxon>
        <taxon>Bacillati</taxon>
        <taxon>Bacillota</taxon>
        <taxon>Bacilli</taxon>
        <taxon>Bacillales</taxon>
        <taxon>Bacillaceae</taxon>
        <taxon>Alkalicoccus</taxon>
    </lineage>
</organism>
<evidence type="ECO:0000256" key="9">
    <source>
        <dbReference type="SAM" id="Phobius"/>
    </source>
</evidence>
<keyword evidence="5 9" id="KW-0812">Transmembrane</keyword>
<dbReference type="InterPro" id="IPR007272">
    <property type="entry name" value="Sulf_transp_TsuA/YedE"/>
</dbReference>
<feature type="transmembrane region" description="Helical" evidence="9">
    <location>
        <begin position="375"/>
        <end position="393"/>
    </location>
</feature>
<protein>
    <submittedName>
        <fullName evidence="10">Uncharacterized protein</fullName>
    </submittedName>
</protein>
<keyword evidence="6 9" id="KW-1133">Transmembrane helix</keyword>
<feature type="transmembrane region" description="Helical" evidence="9">
    <location>
        <begin position="341"/>
        <end position="363"/>
    </location>
</feature>
<keyword evidence="11" id="KW-1185">Reference proteome</keyword>
<dbReference type="GO" id="GO:0005886">
    <property type="term" value="C:plasma membrane"/>
    <property type="evidence" value="ECO:0007669"/>
    <property type="project" value="UniProtKB-SubCell"/>
</dbReference>